<feature type="signal peptide" evidence="1">
    <location>
        <begin position="1"/>
        <end position="22"/>
    </location>
</feature>
<gene>
    <name evidence="2" type="ordered locus">Mpe_A1426</name>
</gene>
<organism evidence="2 3">
    <name type="scientific">Methylibium petroleiphilum (strain ATCC BAA-1232 / LMG 22953 / PM1)</name>
    <dbReference type="NCBI Taxonomy" id="420662"/>
    <lineage>
        <taxon>Bacteria</taxon>
        <taxon>Pseudomonadati</taxon>
        <taxon>Pseudomonadota</taxon>
        <taxon>Betaproteobacteria</taxon>
        <taxon>Burkholderiales</taxon>
        <taxon>Sphaerotilaceae</taxon>
        <taxon>Methylibium</taxon>
    </lineage>
</organism>
<dbReference type="InterPro" id="IPR011051">
    <property type="entry name" value="RmlC_Cupin_sf"/>
</dbReference>
<reference evidence="2 3" key="1">
    <citation type="journal article" date="2007" name="J. Bacteriol.">
        <title>Whole-genome analysis of the methyl tert-butyl ether-degrading beta-proteobacterium Methylibium petroleiphilum PM1.</title>
        <authorList>
            <person name="Kane S.R."/>
            <person name="Chakicherla A.Y."/>
            <person name="Chain P.S.G."/>
            <person name="Schmidt R."/>
            <person name="Shin M.W."/>
            <person name="Legler T.C."/>
            <person name="Scow K.M."/>
            <person name="Larimer F.W."/>
            <person name="Lucas S.M."/>
            <person name="Richardson P.M."/>
            <person name="Hristova K.R."/>
        </authorList>
    </citation>
    <scope>NUCLEOTIDE SEQUENCE [LARGE SCALE GENOMIC DNA]</scope>
    <source>
        <strain evidence="3">ATCC BAA-1232 / LMG 22953 / PM1</strain>
    </source>
</reference>
<name>A2SFP9_METPP</name>
<dbReference type="PANTHER" id="PTHR38599:SF1">
    <property type="entry name" value="CUPIN DOMAIN PROTEIN (AFU_ORTHOLOGUE AFUA_3G13620)"/>
    <property type="match status" value="1"/>
</dbReference>
<dbReference type="STRING" id="420662.Mpe_A1426"/>
<dbReference type="Proteomes" id="UP000000366">
    <property type="component" value="Chromosome"/>
</dbReference>
<dbReference type="HOGENOM" id="CLU_120069_3_1_4"/>
<dbReference type="PANTHER" id="PTHR38599">
    <property type="entry name" value="CUPIN DOMAIN PROTEIN (AFU_ORTHOLOGUE AFUA_3G13620)"/>
    <property type="match status" value="1"/>
</dbReference>
<dbReference type="EMBL" id="CP000555">
    <property type="protein sequence ID" value="ABM94388.1"/>
    <property type="molecule type" value="Genomic_DNA"/>
</dbReference>
<evidence type="ECO:0000256" key="1">
    <source>
        <dbReference type="SAM" id="SignalP"/>
    </source>
</evidence>
<dbReference type="eggNOG" id="COG1917">
    <property type="taxonomic scope" value="Bacteria"/>
</dbReference>
<protein>
    <recommendedName>
        <fullName evidence="4">Cupin 2 conserved barrel domain-containing protein</fullName>
    </recommendedName>
</protein>
<dbReference type="InterPro" id="IPR014710">
    <property type="entry name" value="RmlC-like_jellyroll"/>
</dbReference>
<evidence type="ECO:0000313" key="2">
    <source>
        <dbReference type="EMBL" id="ABM94388.1"/>
    </source>
</evidence>
<dbReference type="KEGG" id="mpt:Mpe_A1426"/>
<feature type="chain" id="PRO_5002646252" description="Cupin 2 conserved barrel domain-containing protein" evidence="1">
    <location>
        <begin position="23"/>
        <end position="130"/>
    </location>
</feature>
<dbReference type="Gene3D" id="2.60.120.10">
    <property type="entry name" value="Jelly Rolls"/>
    <property type="match status" value="1"/>
</dbReference>
<sequence>MRHALRSFVALCGLAVAAAAWGQDSPQRVELKRSDLSGAPGMEVVSSIAEYKPGDTLEAHFHHGVEAAYVVQGATVQLPGKEPMALPTGIAIHNLRDVRHGGFKVIGDTSLKVFTVHVVDKGKPLYDLAK</sequence>
<keyword evidence="1" id="KW-0732">Signal</keyword>
<evidence type="ECO:0008006" key="4">
    <source>
        <dbReference type="Google" id="ProtNLM"/>
    </source>
</evidence>
<dbReference type="SUPFAM" id="SSF51182">
    <property type="entry name" value="RmlC-like cupins"/>
    <property type="match status" value="1"/>
</dbReference>
<keyword evidence="3" id="KW-1185">Reference proteome</keyword>
<dbReference type="RefSeq" id="WP_011829025.1">
    <property type="nucleotide sequence ID" value="NC_008825.1"/>
</dbReference>
<proteinExistence type="predicted"/>
<accession>A2SFP9</accession>
<evidence type="ECO:0000313" key="3">
    <source>
        <dbReference type="Proteomes" id="UP000000366"/>
    </source>
</evidence>
<dbReference type="AlphaFoldDB" id="A2SFP9"/>